<evidence type="ECO:0000256" key="7">
    <source>
        <dbReference type="ARBA" id="ARBA00022777"/>
    </source>
</evidence>
<accession>A0A4C1SKW2</accession>
<proteinExistence type="inferred from homology"/>
<dbReference type="GO" id="GO:0044209">
    <property type="term" value="P:AMP salvage"/>
    <property type="evidence" value="ECO:0007669"/>
    <property type="project" value="UniProtKB-UniRule"/>
</dbReference>
<evidence type="ECO:0000256" key="6">
    <source>
        <dbReference type="ARBA" id="ARBA00022741"/>
    </source>
</evidence>
<dbReference type="GO" id="GO:0005524">
    <property type="term" value="F:ATP binding"/>
    <property type="evidence" value="ECO:0007669"/>
    <property type="project" value="UniProtKB-UniRule"/>
</dbReference>
<keyword evidence="12" id="KW-1185">Reference proteome</keyword>
<dbReference type="GO" id="GO:0005829">
    <property type="term" value="C:cytosol"/>
    <property type="evidence" value="ECO:0007669"/>
    <property type="project" value="TreeGrafter"/>
</dbReference>
<dbReference type="Gene3D" id="3.40.1190.20">
    <property type="match status" value="1"/>
</dbReference>
<dbReference type="AlphaFoldDB" id="A0A4C1SKW2"/>
<sequence>MEVARHAHKHDRMFMMNLSAPFLSQFFKEPMMAAMPYVDLLFGNEEEVQAFANEHGWNTKDVRNWQKLVALPKENPQRERIIIITQGPMPVLLFLVAKLKNSLCLC</sequence>
<evidence type="ECO:0000313" key="11">
    <source>
        <dbReference type="EMBL" id="GBP01848.1"/>
    </source>
</evidence>
<keyword evidence="4 9" id="KW-0808">Transferase</keyword>
<dbReference type="PANTHER" id="PTHR45769:SF3">
    <property type="entry name" value="ADENOSINE KINASE"/>
    <property type="match status" value="1"/>
</dbReference>
<evidence type="ECO:0000313" key="12">
    <source>
        <dbReference type="Proteomes" id="UP000299102"/>
    </source>
</evidence>
<dbReference type="InterPro" id="IPR001805">
    <property type="entry name" value="Adenokinase"/>
</dbReference>
<evidence type="ECO:0000256" key="4">
    <source>
        <dbReference type="ARBA" id="ARBA00022679"/>
    </source>
</evidence>
<evidence type="ECO:0000256" key="9">
    <source>
        <dbReference type="RuleBase" id="RU368116"/>
    </source>
</evidence>
<dbReference type="Pfam" id="PF00294">
    <property type="entry name" value="PfkB"/>
    <property type="match status" value="1"/>
</dbReference>
<dbReference type="STRING" id="151549.A0A4C1SKW2"/>
<dbReference type="EMBL" id="BGZK01003487">
    <property type="protein sequence ID" value="GBP01848.1"/>
    <property type="molecule type" value="Genomic_DNA"/>
</dbReference>
<evidence type="ECO:0000256" key="3">
    <source>
        <dbReference type="ARBA" id="ARBA00012119"/>
    </source>
</evidence>
<evidence type="ECO:0000256" key="8">
    <source>
        <dbReference type="ARBA" id="ARBA00022840"/>
    </source>
</evidence>
<comment type="similarity">
    <text evidence="2 9">Belongs to the carbohydrate kinase PfkB family.</text>
</comment>
<comment type="subunit">
    <text evidence="9">Monomer.</text>
</comment>
<dbReference type="OrthoDB" id="432447at2759"/>
<dbReference type="EC" id="2.7.1.20" evidence="3 9"/>
<dbReference type="UniPathway" id="UPA00588">
    <property type="reaction ID" value="UER00659"/>
</dbReference>
<dbReference type="InterPro" id="IPR011611">
    <property type="entry name" value="PfkB_dom"/>
</dbReference>
<gene>
    <name evidence="11" type="primary">ADK</name>
    <name evidence="11" type="ORF">EVAR_69496_1</name>
</gene>
<evidence type="ECO:0000256" key="1">
    <source>
        <dbReference type="ARBA" id="ARBA00004801"/>
    </source>
</evidence>
<comment type="subcellular location">
    <subcellularLocation>
        <location evidence="9">Nucleus</location>
    </subcellularLocation>
</comment>
<comment type="catalytic activity">
    <reaction evidence="9">
        <text>adenosine + ATP = AMP + ADP + H(+)</text>
        <dbReference type="Rhea" id="RHEA:20824"/>
        <dbReference type="ChEBI" id="CHEBI:15378"/>
        <dbReference type="ChEBI" id="CHEBI:16335"/>
        <dbReference type="ChEBI" id="CHEBI:30616"/>
        <dbReference type="ChEBI" id="CHEBI:456215"/>
        <dbReference type="ChEBI" id="CHEBI:456216"/>
        <dbReference type="EC" id="2.7.1.20"/>
    </reaction>
</comment>
<dbReference type="GO" id="GO:0005634">
    <property type="term" value="C:nucleus"/>
    <property type="evidence" value="ECO:0007669"/>
    <property type="project" value="UniProtKB-SubCell"/>
</dbReference>
<comment type="caution">
    <text evidence="11">The sequence shown here is derived from an EMBL/GenBank/DDBJ whole genome shotgun (WGS) entry which is preliminary data.</text>
</comment>
<comment type="pathway">
    <text evidence="1 9">Purine metabolism; AMP biosynthesis via salvage pathway; AMP from adenosine: step 1/1.</text>
</comment>
<dbReference type="PANTHER" id="PTHR45769">
    <property type="entry name" value="ADENOSINE KINASE"/>
    <property type="match status" value="1"/>
</dbReference>
<reference evidence="11 12" key="1">
    <citation type="journal article" date="2019" name="Commun. Biol.">
        <title>The bagworm genome reveals a unique fibroin gene that provides high tensile strength.</title>
        <authorList>
            <person name="Kono N."/>
            <person name="Nakamura H."/>
            <person name="Ohtoshi R."/>
            <person name="Tomita M."/>
            <person name="Numata K."/>
            <person name="Arakawa K."/>
        </authorList>
    </citation>
    <scope>NUCLEOTIDE SEQUENCE [LARGE SCALE GENOMIC DNA]</scope>
</reference>
<feature type="domain" description="Carbohydrate kinase PfkB" evidence="10">
    <location>
        <begin position="3"/>
        <end position="94"/>
    </location>
</feature>
<dbReference type="InterPro" id="IPR029056">
    <property type="entry name" value="Ribokinase-like"/>
</dbReference>
<comment type="cofactor">
    <cofactor evidence="9">
        <name>Mg(2+)</name>
        <dbReference type="ChEBI" id="CHEBI:18420"/>
    </cofactor>
    <text evidence="9">Binds 3 Mg(2+) ions per subunit.</text>
</comment>
<keyword evidence="7 9" id="KW-0418">Kinase</keyword>
<evidence type="ECO:0000259" key="10">
    <source>
        <dbReference type="Pfam" id="PF00294"/>
    </source>
</evidence>
<keyword evidence="9" id="KW-0539">Nucleus</keyword>
<keyword evidence="6 9" id="KW-0547">Nucleotide-binding</keyword>
<name>A0A4C1SKW2_EUMVA</name>
<protein>
    <recommendedName>
        <fullName evidence="3 9">Adenosine kinase</fullName>
        <shortName evidence="9">AK</shortName>
        <ecNumber evidence="3 9">2.7.1.20</ecNumber>
    </recommendedName>
    <alternativeName>
        <fullName evidence="9">Adenosine 5'-phosphotransferase</fullName>
    </alternativeName>
</protein>
<keyword evidence="9" id="KW-0460">Magnesium</keyword>
<dbReference type="SUPFAM" id="SSF53613">
    <property type="entry name" value="Ribokinase-like"/>
    <property type="match status" value="1"/>
</dbReference>
<dbReference type="Proteomes" id="UP000299102">
    <property type="component" value="Unassembled WGS sequence"/>
</dbReference>
<organism evidence="11 12">
    <name type="scientific">Eumeta variegata</name>
    <name type="common">Bagworm moth</name>
    <name type="synonym">Eumeta japonica</name>
    <dbReference type="NCBI Taxonomy" id="151549"/>
    <lineage>
        <taxon>Eukaryota</taxon>
        <taxon>Metazoa</taxon>
        <taxon>Ecdysozoa</taxon>
        <taxon>Arthropoda</taxon>
        <taxon>Hexapoda</taxon>
        <taxon>Insecta</taxon>
        <taxon>Pterygota</taxon>
        <taxon>Neoptera</taxon>
        <taxon>Endopterygota</taxon>
        <taxon>Lepidoptera</taxon>
        <taxon>Glossata</taxon>
        <taxon>Ditrysia</taxon>
        <taxon>Tineoidea</taxon>
        <taxon>Psychidae</taxon>
        <taxon>Oiketicinae</taxon>
        <taxon>Eumeta</taxon>
    </lineage>
</organism>
<keyword evidence="8 9" id="KW-0067">ATP-binding</keyword>
<dbReference type="GO" id="GO:0006166">
    <property type="term" value="P:purine ribonucleoside salvage"/>
    <property type="evidence" value="ECO:0007669"/>
    <property type="project" value="UniProtKB-KW"/>
</dbReference>
<evidence type="ECO:0000256" key="5">
    <source>
        <dbReference type="ARBA" id="ARBA00022726"/>
    </source>
</evidence>
<keyword evidence="5 9" id="KW-0660">Purine salvage</keyword>
<dbReference type="GO" id="GO:0006144">
    <property type="term" value="P:purine nucleobase metabolic process"/>
    <property type="evidence" value="ECO:0007669"/>
    <property type="project" value="TreeGrafter"/>
</dbReference>
<evidence type="ECO:0000256" key="2">
    <source>
        <dbReference type="ARBA" id="ARBA00010688"/>
    </source>
</evidence>
<comment type="function">
    <text evidence="9">ATP dependent phosphorylation of adenosine and other related nucleoside analogs to monophosphate derivatives.</text>
</comment>
<dbReference type="GO" id="GO:0004001">
    <property type="term" value="F:adenosine kinase activity"/>
    <property type="evidence" value="ECO:0007669"/>
    <property type="project" value="UniProtKB-UniRule"/>
</dbReference>